<feature type="compositionally biased region" description="Gly residues" evidence="5">
    <location>
        <begin position="109"/>
        <end position="118"/>
    </location>
</feature>
<feature type="region of interest" description="Disordered" evidence="5">
    <location>
        <begin position="478"/>
        <end position="514"/>
    </location>
</feature>
<proteinExistence type="predicted"/>
<dbReference type="InterPro" id="IPR045072">
    <property type="entry name" value="MKRN-like"/>
</dbReference>
<feature type="compositionally biased region" description="Basic and acidic residues" evidence="5">
    <location>
        <begin position="119"/>
        <end position="140"/>
    </location>
</feature>
<accession>A0A9P5ZJK6</accession>
<feature type="domain" description="C3H1-type" evidence="6">
    <location>
        <begin position="63"/>
        <end position="90"/>
    </location>
</feature>
<organism evidence="7 8">
    <name type="scientific">Pleurotus eryngii</name>
    <name type="common">Boletus of the steppes</name>
    <dbReference type="NCBI Taxonomy" id="5323"/>
    <lineage>
        <taxon>Eukaryota</taxon>
        <taxon>Fungi</taxon>
        <taxon>Dikarya</taxon>
        <taxon>Basidiomycota</taxon>
        <taxon>Agaricomycotina</taxon>
        <taxon>Agaricomycetes</taxon>
        <taxon>Agaricomycetidae</taxon>
        <taxon>Agaricales</taxon>
        <taxon>Pleurotineae</taxon>
        <taxon>Pleurotaceae</taxon>
        <taxon>Pleurotus</taxon>
    </lineage>
</organism>
<dbReference type="Gene3D" id="4.10.1000.10">
    <property type="entry name" value="Zinc finger, CCCH-type"/>
    <property type="match status" value="1"/>
</dbReference>
<dbReference type="AlphaFoldDB" id="A0A9P5ZJK6"/>
<dbReference type="GO" id="GO:0061630">
    <property type="term" value="F:ubiquitin protein ligase activity"/>
    <property type="evidence" value="ECO:0007669"/>
    <property type="project" value="InterPro"/>
</dbReference>
<evidence type="ECO:0000313" key="8">
    <source>
        <dbReference type="Proteomes" id="UP000807025"/>
    </source>
</evidence>
<reference evidence="7" key="1">
    <citation type="submission" date="2020-11" db="EMBL/GenBank/DDBJ databases">
        <authorList>
            <consortium name="DOE Joint Genome Institute"/>
            <person name="Ahrendt S."/>
            <person name="Riley R."/>
            <person name="Andreopoulos W."/>
            <person name="Labutti K."/>
            <person name="Pangilinan J."/>
            <person name="Ruiz-Duenas F.J."/>
            <person name="Barrasa J.M."/>
            <person name="Sanchez-Garcia M."/>
            <person name="Camarero S."/>
            <person name="Miyauchi S."/>
            <person name="Serrano A."/>
            <person name="Linde D."/>
            <person name="Babiker R."/>
            <person name="Drula E."/>
            <person name="Ayuso-Fernandez I."/>
            <person name="Pacheco R."/>
            <person name="Padilla G."/>
            <person name="Ferreira P."/>
            <person name="Barriuso J."/>
            <person name="Kellner H."/>
            <person name="Castanera R."/>
            <person name="Alfaro M."/>
            <person name="Ramirez L."/>
            <person name="Pisabarro A.G."/>
            <person name="Kuo A."/>
            <person name="Tritt A."/>
            <person name="Lipzen A."/>
            <person name="He G."/>
            <person name="Yan M."/>
            <person name="Ng V."/>
            <person name="Cullen D."/>
            <person name="Martin F."/>
            <person name="Rosso M.-N."/>
            <person name="Henrissat B."/>
            <person name="Hibbett D."/>
            <person name="Martinez A.T."/>
            <person name="Grigoriev I.V."/>
        </authorList>
    </citation>
    <scope>NUCLEOTIDE SEQUENCE</scope>
    <source>
        <strain evidence="7">ATCC 90797</strain>
    </source>
</reference>
<keyword evidence="2 4" id="KW-0863">Zinc-finger</keyword>
<feature type="compositionally biased region" description="Basic and acidic residues" evidence="5">
    <location>
        <begin position="221"/>
        <end position="235"/>
    </location>
</feature>
<feature type="region of interest" description="Disordered" evidence="5">
    <location>
        <begin position="92"/>
        <end position="158"/>
    </location>
</feature>
<feature type="region of interest" description="Disordered" evidence="5">
    <location>
        <begin position="1"/>
        <end position="36"/>
    </location>
</feature>
<keyword evidence="1 4" id="KW-0479">Metal-binding</keyword>
<dbReference type="SUPFAM" id="SSF90229">
    <property type="entry name" value="CCCH zinc finger"/>
    <property type="match status" value="1"/>
</dbReference>
<feature type="compositionally biased region" description="Low complexity" evidence="5">
    <location>
        <begin position="287"/>
        <end position="303"/>
    </location>
</feature>
<feature type="compositionally biased region" description="Polar residues" evidence="5">
    <location>
        <begin position="496"/>
        <end position="510"/>
    </location>
</feature>
<dbReference type="PANTHER" id="PTHR11224:SF10">
    <property type="entry name" value="IP09428P-RELATED"/>
    <property type="match status" value="1"/>
</dbReference>
<feature type="compositionally biased region" description="Acidic residues" evidence="5">
    <location>
        <begin position="825"/>
        <end position="834"/>
    </location>
</feature>
<dbReference type="Pfam" id="PF00642">
    <property type="entry name" value="zf-CCCH"/>
    <property type="match status" value="1"/>
</dbReference>
<feature type="zinc finger region" description="C3H1-type" evidence="4">
    <location>
        <begin position="63"/>
        <end position="90"/>
    </location>
</feature>
<sequence length="834" mass="84097">MPAAVERDEDKERDRETRDHDRSKGKAPPSKGKDVSHVPCKFFKVGSCTAGSSCPFSHTATDPGQKDVCAWYVKGNCKFSHKCALAHILPGQPMSMDRKNKKAAQMANSGGGGRGDGPGGKDGRDPRGDGPAKGRRRDMGGKPQLLTGTTAPTRPGRSPMALQLKATISPSAPAPPLKDTDFMGVLDEEVQLASAPARGSPTTLSGPKDAESGPSKATATTEDKPTASVAKRLENDGSPSPAPLPVNSPRRTATNSSNGSPNVDFGPIGSPPRTGPATAGLSTSRVNGFSPGTSPNNNNNTKFLSTSPFSAPGSQSVFAPNNASMRGGIAASLGSGLAMSTRWDTYSSNEGYETGIVRSVSGTRAGEYDINIEYERVSATAANSTNDTAVDDGDLEDFIPSSLTELLTPEERMERSRRMSRGGHGQSPTLSPGILGNSASGAANGGQGHRHSRSVPSTSLLGEMANIWSDSNGGGALGGIGGIPGSPGRLGELGNGTPNSFNKSPLQSTFGGRADELGVGMGSPSASMLTLSPTNASAAFLPGIHSSYLKAKQQQQLQNMSASGNPPLGPGIGGTGGLGVGLGPALGRGVGGVGMRGVSNPLYGSNGLGTGGGGAISKSIGNYLQAGPVAGLSSSPSSAQVHTFARATPYDPSSAAPGIRPIPTYDTAGAYAGGDGYNGAGGYGRLGGENGDGGPMLSPNTRALQQHAPGQSLPQGLAAGYSRIHALPPLASPGSSAMGASISPGPGTLGGMTEWATLDHSPGYAVANSGQTAGNLNSYSAVAASRTVMNSYTNPPGTPPGLGRNVSGGAKGSTLSPLRGVLNNGEDDLFDMEN</sequence>
<dbReference type="SMART" id="SM00356">
    <property type="entry name" value="ZnF_C3H1"/>
    <property type="match status" value="2"/>
</dbReference>
<keyword evidence="8" id="KW-1185">Reference proteome</keyword>
<gene>
    <name evidence="7" type="ORF">BDN71DRAFT_1458090</name>
</gene>
<evidence type="ECO:0000256" key="1">
    <source>
        <dbReference type="ARBA" id="ARBA00022723"/>
    </source>
</evidence>
<dbReference type="EMBL" id="MU154749">
    <property type="protein sequence ID" value="KAF9487800.1"/>
    <property type="molecule type" value="Genomic_DNA"/>
</dbReference>
<feature type="region of interest" description="Disordered" evidence="5">
    <location>
        <begin position="185"/>
        <end position="308"/>
    </location>
</feature>
<dbReference type="Proteomes" id="UP000807025">
    <property type="component" value="Unassembled WGS sequence"/>
</dbReference>
<keyword evidence="3 4" id="KW-0862">Zinc</keyword>
<comment type="caution">
    <text evidence="7">The sequence shown here is derived from an EMBL/GenBank/DDBJ whole genome shotgun (WGS) entry which is preliminary data.</text>
</comment>
<feature type="compositionally biased region" description="Polar residues" evidence="5">
    <location>
        <begin position="249"/>
        <end position="261"/>
    </location>
</feature>
<name>A0A9P5ZJK6_PLEER</name>
<feature type="region of interest" description="Disordered" evidence="5">
    <location>
        <begin position="794"/>
        <end position="834"/>
    </location>
</feature>
<dbReference type="OrthoDB" id="411372at2759"/>
<evidence type="ECO:0000259" key="6">
    <source>
        <dbReference type="PROSITE" id="PS50103"/>
    </source>
</evidence>
<evidence type="ECO:0000256" key="3">
    <source>
        <dbReference type="ARBA" id="ARBA00022833"/>
    </source>
</evidence>
<evidence type="ECO:0000313" key="7">
    <source>
        <dbReference type="EMBL" id="KAF9487800.1"/>
    </source>
</evidence>
<dbReference type="GO" id="GO:0008270">
    <property type="term" value="F:zinc ion binding"/>
    <property type="evidence" value="ECO:0007669"/>
    <property type="project" value="UniProtKB-KW"/>
</dbReference>
<dbReference type="PROSITE" id="PS50103">
    <property type="entry name" value="ZF_C3H1"/>
    <property type="match status" value="2"/>
</dbReference>
<feature type="compositionally biased region" description="Basic and acidic residues" evidence="5">
    <location>
        <begin position="1"/>
        <end position="24"/>
    </location>
</feature>
<dbReference type="GO" id="GO:0000209">
    <property type="term" value="P:protein polyubiquitination"/>
    <property type="evidence" value="ECO:0007669"/>
    <property type="project" value="InterPro"/>
</dbReference>
<evidence type="ECO:0000256" key="5">
    <source>
        <dbReference type="SAM" id="MobiDB-lite"/>
    </source>
</evidence>
<dbReference type="InterPro" id="IPR000571">
    <property type="entry name" value="Znf_CCCH"/>
</dbReference>
<evidence type="ECO:0000256" key="2">
    <source>
        <dbReference type="ARBA" id="ARBA00022771"/>
    </source>
</evidence>
<feature type="region of interest" description="Disordered" evidence="5">
    <location>
        <begin position="404"/>
        <end position="456"/>
    </location>
</feature>
<feature type="domain" description="C3H1-type" evidence="6">
    <location>
        <begin position="34"/>
        <end position="61"/>
    </location>
</feature>
<evidence type="ECO:0000256" key="4">
    <source>
        <dbReference type="PROSITE-ProRule" id="PRU00723"/>
    </source>
</evidence>
<feature type="zinc finger region" description="C3H1-type" evidence="4">
    <location>
        <begin position="34"/>
        <end position="61"/>
    </location>
</feature>
<protein>
    <recommendedName>
        <fullName evidence="6">C3H1-type domain-containing protein</fullName>
    </recommendedName>
</protein>
<dbReference type="PANTHER" id="PTHR11224">
    <property type="entry name" value="MAKORIN-RELATED"/>
    <property type="match status" value="1"/>
</dbReference>
<dbReference type="InterPro" id="IPR036855">
    <property type="entry name" value="Znf_CCCH_sf"/>
</dbReference>